<protein>
    <submittedName>
        <fullName evidence="1">34796_t:CDS:1</fullName>
    </submittedName>
</protein>
<keyword evidence="2" id="KW-1185">Reference proteome</keyword>
<accession>A0ACA9RIQ4</accession>
<name>A0ACA9RIQ4_9GLOM</name>
<organism evidence="1 2">
    <name type="scientific">Racocetra persica</name>
    <dbReference type="NCBI Taxonomy" id="160502"/>
    <lineage>
        <taxon>Eukaryota</taxon>
        <taxon>Fungi</taxon>
        <taxon>Fungi incertae sedis</taxon>
        <taxon>Mucoromycota</taxon>
        <taxon>Glomeromycotina</taxon>
        <taxon>Glomeromycetes</taxon>
        <taxon>Diversisporales</taxon>
        <taxon>Gigasporaceae</taxon>
        <taxon>Racocetra</taxon>
    </lineage>
</organism>
<gene>
    <name evidence="1" type="ORF">RPERSI_LOCUS20103</name>
</gene>
<dbReference type="EMBL" id="CAJVQC010056182">
    <property type="protein sequence ID" value="CAG8796148.1"/>
    <property type="molecule type" value="Genomic_DNA"/>
</dbReference>
<evidence type="ECO:0000313" key="2">
    <source>
        <dbReference type="Proteomes" id="UP000789920"/>
    </source>
</evidence>
<evidence type="ECO:0000313" key="1">
    <source>
        <dbReference type="EMBL" id="CAG8796148.1"/>
    </source>
</evidence>
<proteinExistence type="predicted"/>
<reference evidence="1" key="1">
    <citation type="submission" date="2021-06" db="EMBL/GenBank/DDBJ databases">
        <authorList>
            <person name="Kallberg Y."/>
            <person name="Tangrot J."/>
            <person name="Rosling A."/>
        </authorList>
    </citation>
    <scope>NUCLEOTIDE SEQUENCE</scope>
    <source>
        <strain evidence="1">MA461A</strain>
    </source>
</reference>
<comment type="caution">
    <text evidence="1">The sequence shown here is derived from an EMBL/GenBank/DDBJ whole genome shotgun (WGS) entry which is preliminary data.</text>
</comment>
<sequence length="105" mass="12131">MNQPSITIDPDEDKDLKAEGYQFPYKKQKHVSPPKDTPRVSYGKISRPNCVYQTWSQPLWRYRGSSFALVKSITINSRSCKFLSSISTTLCHFFVYRRAMLTSSS</sequence>
<dbReference type="Proteomes" id="UP000789920">
    <property type="component" value="Unassembled WGS sequence"/>
</dbReference>